<evidence type="ECO:0000313" key="1">
    <source>
        <dbReference type="EMBL" id="KAF7427374.1"/>
    </source>
</evidence>
<dbReference type="EMBL" id="JACSDY010000005">
    <property type="protein sequence ID" value="KAF7427374.1"/>
    <property type="molecule type" value="Genomic_DNA"/>
</dbReference>
<reference evidence="1" key="1">
    <citation type="journal article" date="2020" name="G3 (Bethesda)">
        <title>High-Quality Assemblies for Three Invasive Social Wasps from the &lt;i&gt;Vespula&lt;/i&gt; Genus.</title>
        <authorList>
            <person name="Harrop T.W.R."/>
            <person name="Guhlin J."/>
            <person name="McLaughlin G.M."/>
            <person name="Permina E."/>
            <person name="Stockwell P."/>
            <person name="Gilligan J."/>
            <person name="Le Lec M.F."/>
            <person name="Gruber M.A.M."/>
            <person name="Quinn O."/>
            <person name="Lovegrove M."/>
            <person name="Duncan E.J."/>
            <person name="Remnant E.J."/>
            <person name="Van Eeckhoven J."/>
            <person name="Graham B."/>
            <person name="Knapp R.A."/>
            <person name="Langford K.W."/>
            <person name="Kronenberg Z."/>
            <person name="Press M.O."/>
            <person name="Eacker S.M."/>
            <person name="Wilson-Rankin E.E."/>
            <person name="Purcell J."/>
            <person name="Lester P.J."/>
            <person name="Dearden P.K."/>
        </authorList>
    </citation>
    <scope>NUCLEOTIDE SEQUENCE</scope>
    <source>
        <strain evidence="1">Volc-1</strain>
    </source>
</reference>
<name>A0A834P405_VESPE</name>
<keyword evidence="2" id="KW-1185">Reference proteome</keyword>
<sequence length="67" mass="7693">MDDDENDQDEDEDEDEDDASCLMRIHLNYISQIFSNYEIVFLLVAFRRIGRGSSGEELEPKAGDHLA</sequence>
<evidence type="ECO:0000313" key="2">
    <source>
        <dbReference type="Proteomes" id="UP000600918"/>
    </source>
</evidence>
<dbReference type="Proteomes" id="UP000600918">
    <property type="component" value="Unassembled WGS sequence"/>
</dbReference>
<gene>
    <name evidence="1" type="ORF">H0235_007068</name>
</gene>
<dbReference type="AlphaFoldDB" id="A0A834P405"/>
<comment type="caution">
    <text evidence="1">The sequence shown here is derived from an EMBL/GenBank/DDBJ whole genome shotgun (WGS) entry which is preliminary data.</text>
</comment>
<accession>A0A834P405</accession>
<organism evidence="1 2">
    <name type="scientific">Vespula pensylvanica</name>
    <name type="common">Western yellow jacket</name>
    <name type="synonym">Wasp</name>
    <dbReference type="NCBI Taxonomy" id="30213"/>
    <lineage>
        <taxon>Eukaryota</taxon>
        <taxon>Metazoa</taxon>
        <taxon>Ecdysozoa</taxon>
        <taxon>Arthropoda</taxon>
        <taxon>Hexapoda</taxon>
        <taxon>Insecta</taxon>
        <taxon>Pterygota</taxon>
        <taxon>Neoptera</taxon>
        <taxon>Endopterygota</taxon>
        <taxon>Hymenoptera</taxon>
        <taxon>Apocrita</taxon>
        <taxon>Aculeata</taxon>
        <taxon>Vespoidea</taxon>
        <taxon>Vespidae</taxon>
        <taxon>Vespinae</taxon>
        <taxon>Vespula</taxon>
    </lineage>
</organism>
<proteinExistence type="predicted"/>
<protein>
    <submittedName>
        <fullName evidence="1">Uncharacterized protein</fullName>
    </submittedName>
</protein>